<dbReference type="PANTHER" id="PTHR11941">
    <property type="entry name" value="ENOYL-COA HYDRATASE-RELATED"/>
    <property type="match status" value="1"/>
</dbReference>
<evidence type="ECO:0000313" key="7">
    <source>
        <dbReference type="EMBL" id="RVX22006.1"/>
    </source>
</evidence>
<dbReference type="Proteomes" id="UP000288805">
    <property type="component" value="Unassembled WGS sequence"/>
</dbReference>
<keyword evidence="7" id="KW-0413">Isomerase</keyword>
<dbReference type="Pfam" id="PF00378">
    <property type="entry name" value="ECH_1"/>
    <property type="match status" value="1"/>
</dbReference>
<organism evidence="7 8">
    <name type="scientific">Vitis vinifera</name>
    <name type="common">Grape</name>
    <dbReference type="NCBI Taxonomy" id="29760"/>
    <lineage>
        <taxon>Eukaryota</taxon>
        <taxon>Viridiplantae</taxon>
        <taxon>Streptophyta</taxon>
        <taxon>Embryophyta</taxon>
        <taxon>Tracheophyta</taxon>
        <taxon>Spermatophyta</taxon>
        <taxon>Magnoliopsida</taxon>
        <taxon>eudicotyledons</taxon>
        <taxon>Gunneridae</taxon>
        <taxon>Pentapetalae</taxon>
        <taxon>rosids</taxon>
        <taxon>Vitales</taxon>
        <taxon>Vitaceae</taxon>
        <taxon>Viteae</taxon>
        <taxon>Vitis</taxon>
    </lineage>
</organism>
<dbReference type="PANTHER" id="PTHR11941:SF75">
    <property type="entry name" value="ENOYL-COA HYDRATASE_ISOMERASE FAMILY PROTEIN"/>
    <property type="match status" value="1"/>
</dbReference>
<comment type="catalytic activity">
    <reaction evidence="2">
        <text>a (3E)-enoyl-CoA = a 4-saturated (2E)-enoyl-CoA</text>
        <dbReference type="Rhea" id="RHEA:45228"/>
        <dbReference type="ChEBI" id="CHEBI:58521"/>
        <dbReference type="ChEBI" id="CHEBI:85097"/>
        <dbReference type="EC" id="5.3.3.8"/>
    </reaction>
</comment>
<comment type="pathway">
    <text evidence="3">Lipid metabolism; fatty acid beta-oxidation.</text>
</comment>
<dbReference type="EMBL" id="QGNW01000004">
    <property type="protein sequence ID" value="RVX22006.1"/>
    <property type="molecule type" value="Genomic_DNA"/>
</dbReference>
<evidence type="ECO:0000256" key="3">
    <source>
        <dbReference type="ARBA" id="ARBA00005005"/>
    </source>
</evidence>
<keyword evidence="6" id="KW-0443">Lipid metabolism</keyword>
<dbReference type="InterPro" id="IPR001753">
    <property type="entry name" value="Enoyl-CoA_hydra/iso"/>
</dbReference>
<comment type="caution">
    <text evidence="7">The sequence shown here is derived from an EMBL/GenBank/DDBJ whole genome shotgun (WGS) entry which is preliminary data.</text>
</comment>
<dbReference type="GO" id="GO:0009062">
    <property type="term" value="P:fatty acid catabolic process"/>
    <property type="evidence" value="ECO:0007669"/>
    <property type="project" value="UniProtKB-ARBA"/>
</dbReference>
<evidence type="ECO:0000256" key="5">
    <source>
        <dbReference type="ARBA" id="ARBA00012064"/>
    </source>
</evidence>
<dbReference type="AlphaFoldDB" id="A0A438KLC6"/>
<comment type="catalytic activity">
    <reaction evidence="1">
        <text>a (3Z)-enoyl-CoA = a 4-saturated (2E)-enoyl-CoA</text>
        <dbReference type="Rhea" id="RHEA:45900"/>
        <dbReference type="ChEBI" id="CHEBI:85097"/>
        <dbReference type="ChEBI" id="CHEBI:85489"/>
        <dbReference type="EC" id="5.3.3.8"/>
    </reaction>
</comment>
<comment type="similarity">
    <text evidence="4">Belongs to the enoyl-CoA hydratase/isomerase family.</text>
</comment>
<dbReference type="Gene3D" id="3.90.226.10">
    <property type="entry name" value="2-enoyl-CoA Hydratase, Chain A, domain 1"/>
    <property type="match status" value="1"/>
</dbReference>
<dbReference type="EC" id="5.3.3.8" evidence="5"/>
<dbReference type="CDD" id="cd06558">
    <property type="entry name" value="crotonase-like"/>
    <property type="match status" value="1"/>
</dbReference>
<dbReference type="FunFam" id="3.90.226.10:FF:000049">
    <property type="entry name" value="Enoyl-CoA delta isomerase 3"/>
    <property type="match status" value="1"/>
</dbReference>
<reference evidence="7 8" key="1">
    <citation type="journal article" date="2018" name="PLoS Genet.">
        <title>Population sequencing reveals clonal diversity and ancestral inbreeding in the grapevine cultivar Chardonnay.</title>
        <authorList>
            <person name="Roach M.J."/>
            <person name="Johnson D.L."/>
            <person name="Bohlmann J."/>
            <person name="van Vuuren H.J."/>
            <person name="Jones S.J."/>
            <person name="Pretorius I.S."/>
            <person name="Schmidt S.A."/>
            <person name="Borneman A.R."/>
        </authorList>
    </citation>
    <scope>NUCLEOTIDE SEQUENCE [LARGE SCALE GENOMIC DNA]</scope>
    <source>
        <strain evidence="8">cv. Chardonnay</strain>
        <tissue evidence="7">Leaf</tissue>
    </source>
</reference>
<dbReference type="InterPro" id="IPR029045">
    <property type="entry name" value="ClpP/crotonase-like_dom_sf"/>
</dbReference>
<evidence type="ECO:0000256" key="1">
    <source>
        <dbReference type="ARBA" id="ARBA00000452"/>
    </source>
</evidence>
<proteinExistence type="inferred from homology"/>
<evidence type="ECO:0000256" key="2">
    <source>
        <dbReference type="ARBA" id="ARBA00000765"/>
    </source>
</evidence>
<sequence length="348" mass="37767">MCTLEQRDNLFLLILTGDNEHRLGPVEASRPWCSTQLPNGWTHDLNQYSLLVQSFLQKASGQGVRTHPPMVLSAMVVVGSSSLVGQLTEIVGGVAAEKRATCTLGKSEWGNPDENACHVSSGNVCHVSSGGRGPTGPTLVDSIRSALAQVKSQASPGSALITTAHDKFFSNGLDLPWAQAARSSSFRDRLNYLVNNFKPIIADLLSLPMPTIAAVSGHASAVRFMHAISHDYVLMKNDRSVLYMSELDIDLTFADYFMAMLKSKISDPAARRNVMLRAKKVKAEEAVRMGILDSAHDSAESTVEAAVRLVEQLSGRKWNDEVYAEIRKAMHPEVCGLMGLSHRAVVAP</sequence>
<evidence type="ECO:0000313" key="8">
    <source>
        <dbReference type="Proteomes" id="UP000288805"/>
    </source>
</evidence>
<dbReference type="GO" id="GO:0004165">
    <property type="term" value="F:delta(3)-delta(2)-enoyl-CoA isomerase activity"/>
    <property type="evidence" value="ECO:0007669"/>
    <property type="project" value="UniProtKB-EC"/>
</dbReference>
<evidence type="ECO:0000256" key="6">
    <source>
        <dbReference type="ARBA" id="ARBA00023098"/>
    </source>
</evidence>
<accession>A0A438KLC6</accession>
<name>A0A438KLC6_VITVI</name>
<dbReference type="SUPFAM" id="SSF52096">
    <property type="entry name" value="ClpP/crotonase"/>
    <property type="match status" value="1"/>
</dbReference>
<gene>
    <name evidence="7" type="primary">ECI3_1</name>
    <name evidence="7" type="ORF">CK203_000959</name>
</gene>
<evidence type="ECO:0000256" key="4">
    <source>
        <dbReference type="ARBA" id="ARBA00005254"/>
    </source>
</evidence>
<protein>
    <recommendedName>
        <fullName evidence="5">Delta(3)-Delta(2)-enoyl-CoA isomerase</fullName>
        <ecNumber evidence="5">5.3.3.8</ecNumber>
    </recommendedName>
</protein>